<feature type="domain" description="C2H2-type" evidence="2">
    <location>
        <begin position="14"/>
        <end position="35"/>
    </location>
</feature>
<name>A0A9P3G5B8_9APHY</name>
<evidence type="ECO:0000313" key="3">
    <source>
        <dbReference type="EMBL" id="GJE89482.1"/>
    </source>
</evidence>
<feature type="compositionally biased region" description="Basic and acidic residues" evidence="1">
    <location>
        <begin position="108"/>
        <end position="124"/>
    </location>
</feature>
<evidence type="ECO:0000256" key="1">
    <source>
        <dbReference type="SAM" id="MobiDB-lite"/>
    </source>
</evidence>
<evidence type="ECO:0000259" key="2">
    <source>
        <dbReference type="PROSITE" id="PS00028"/>
    </source>
</evidence>
<dbReference type="InterPro" id="IPR013087">
    <property type="entry name" value="Znf_C2H2_type"/>
</dbReference>
<dbReference type="OrthoDB" id="2750410at2759"/>
<dbReference type="AlphaFoldDB" id="A0A9P3G5B8"/>
<dbReference type="Proteomes" id="UP000703269">
    <property type="component" value="Unassembled WGS sequence"/>
</dbReference>
<reference evidence="3 4" key="1">
    <citation type="submission" date="2021-08" db="EMBL/GenBank/DDBJ databases">
        <title>Draft Genome Sequence of Phanerochaete sordida strain YK-624.</title>
        <authorList>
            <person name="Mori T."/>
            <person name="Dohra H."/>
            <person name="Suzuki T."/>
            <person name="Kawagishi H."/>
            <person name="Hirai H."/>
        </authorList>
    </citation>
    <scope>NUCLEOTIDE SEQUENCE [LARGE SCALE GENOMIC DNA]</scope>
    <source>
        <strain evidence="3 4">YK-624</strain>
    </source>
</reference>
<keyword evidence="4" id="KW-1185">Reference proteome</keyword>
<organism evidence="3 4">
    <name type="scientific">Phanerochaete sordida</name>
    <dbReference type="NCBI Taxonomy" id="48140"/>
    <lineage>
        <taxon>Eukaryota</taxon>
        <taxon>Fungi</taxon>
        <taxon>Dikarya</taxon>
        <taxon>Basidiomycota</taxon>
        <taxon>Agaricomycotina</taxon>
        <taxon>Agaricomycetes</taxon>
        <taxon>Polyporales</taxon>
        <taxon>Phanerochaetaceae</taxon>
        <taxon>Phanerochaete</taxon>
    </lineage>
</organism>
<sequence length="326" mass="35810">MPKLTAFANVRYDCKHCGSVVTLDISPAEHIKRVHQYRCMLKFQGERRETEVMRGANGLWRCPKCAQTFEGSCRKIQDHARLGYCEEHEHNMGTITIQPTAPAKPKAKVTDAMRTRSKNVRGEDSGGDDSDDEDDDRPLVVKYVDTAKVKKVDLSVTAKPAGKESFKRAAPLFSPVPRKKAAAKKPRFSPESTEDDTPLRNVGRMLPTKPPSTTPQQPSLVVLVPPAPETRAVLAAGGIIVPPADTTVPPALAAFFATARVPLEYLTPIFVKHGIVTEETLDLLCTMPVEGNWEDMKAEILAQGLLAGWLAVKRALGLRADLLQKK</sequence>
<protein>
    <recommendedName>
        <fullName evidence="2">C2H2-type domain-containing protein</fullName>
    </recommendedName>
</protein>
<feature type="compositionally biased region" description="Acidic residues" evidence="1">
    <location>
        <begin position="125"/>
        <end position="136"/>
    </location>
</feature>
<accession>A0A9P3G5B8</accession>
<feature type="compositionally biased region" description="Basic residues" evidence="1">
    <location>
        <begin position="177"/>
        <end position="187"/>
    </location>
</feature>
<comment type="caution">
    <text evidence="3">The sequence shown here is derived from an EMBL/GenBank/DDBJ whole genome shotgun (WGS) entry which is preliminary data.</text>
</comment>
<dbReference type="EMBL" id="BPQB01000013">
    <property type="protein sequence ID" value="GJE89482.1"/>
    <property type="molecule type" value="Genomic_DNA"/>
</dbReference>
<evidence type="ECO:0000313" key="4">
    <source>
        <dbReference type="Proteomes" id="UP000703269"/>
    </source>
</evidence>
<feature type="region of interest" description="Disordered" evidence="1">
    <location>
        <begin position="98"/>
        <end position="138"/>
    </location>
</feature>
<gene>
    <name evidence="3" type="ORF">PsYK624_055830</name>
</gene>
<dbReference type="PROSITE" id="PS00028">
    <property type="entry name" value="ZINC_FINGER_C2H2_1"/>
    <property type="match status" value="1"/>
</dbReference>
<feature type="region of interest" description="Disordered" evidence="1">
    <location>
        <begin position="177"/>
        <end position="219"/>
    </location>
</feature>
<proteinExistence type="predicted"/>